<gene>
    <name evidence="2" type="primary">g7575</name>
    <name evidence="2" type="ORF">VP750_LOCUS6483</name>
</gene>
<feature type="region of interest" description="Disordered" evidence="1">
    <location>
        <begin position="1403"/>
        <end position="1483"/>
    </location>
</feature>
<sequence>MESWLAEVKENRQLPPEVVREAEGNLVAATDAIEASPDDTGIYEPFEVVGLIFHQPELVEACSEQALAQALKALLQVLSSTKNKHTAKHALWALSQQLLPAAVLQPELARSCALLLQHMQLPVASDSSGPSSRSPVCTVYAVEALQVLARDPGSKVHLVDRAADWGPALWNLLLAEPEGPAYWDVKQQRAYCTIRKTALACLKELEGLLCGEEQQLISAKPDVHAQLLSDMRGTEGREKAPAQTPHLLRTPQTAGKATAGQGLDLGTTPGRGGKQGAENSGMVKRLIRMFKGEHPAEVLETVTEQPGLPEEVVIWRRQAALEALAPLIRLLGGKAFSSTGIHQPLLNEASLMFVFTPCFASGSLEDYTVTMGAWRAIISAFTADPKLSEKKRIRTTVLNPILYTIGNHSIDKAKVALRSWEHLIRSYLPVFQAPGLHTSDLSPGEQQTDADFIRPVIKLITYLVSTAADPKSSCRSDQTGLPPGAKGLWEWVINITHKTAQLIAGPWRGPEAAAWKPIVTFWMHLGPSPEQHLCPAGDELSQAETWLAWRCEILKVIIATWTKIDQSSGRVRDTLSIHFAWFESVKRGLQGFLGPGQPCTLLEALLKCWLPYCLTCSPEHLPLACAALSELMGLDLNTRGPNAPETQSISCTRRLLKLGTDLAADSLRSQIMEAARHSVQGAAAASQQLCNLASSALRVQWLIYGRLAAGARGSGDPQYARTSQSISDLLCVPKLIARLAVSEASLQRLHGSPSEGQPDSARWGSRAAQGPTEEAALTNATDEGQNHHASVNPGKQKHAAFCRCAQRHDTAEKGHCQVEQILGISCPAGSTLLAWEGCFELLDLTLAQEPRVPRPEGVLSCAQECASMAESLRGTLKGLPLSRMGVATACFAARATSAVAARRIHQDERDALLQQRSISAAQRRRERLELFRLIGDIMDALSLFAEGGRCRAIQRAAADCLRSLSSFTKQDYAGLKAMEVLKVFSSLARSARLTDESLEDVLGLCWQGMLTAMAEQDQPGHSLAAALRQKAALVQDLLRGLKTGLQHKAAGVRSACYAFWHMPSVQCTLGRHLPEVPEYIQKALQQAQAMGVESQGQSQQQQQSVLPPRVLRLQQYSASGGGNKEAGRMTEKVTAAHAKGLPAQSAAGPQQGAAATAPAAAAAACDLLRARASDDKRSKRGRVGEDSQTEYIVIPPKVKKRSRDLLTEHQREVAQRQRQGAAREGVVTYTKLDASQGPWSVRPSMQSVPDSGLSQSQPAASMPDQDALASQGSAGARLPHSKAPGAVTEDATAEGAQAGSQPLQQAGASVSNACAGIVQGDVGFLENSPWRVKRRKENSTPSSPEQLAKRAKQGLFASTPAGSSLGQWAAGQPNSLPAHQDHVFSQEAAAAGKSLMAALRAAGISPRSSDAPRSSDVRPGSDDAAPMKAPSASLSTVHGAEPLPPGNASGGFRSAASNSMSQPSGDGLRKASSRAEAPMRISSLSDKMDMVDVAGLSGTAAVPPAAGLGTRAVPSSARSAHHPSQPDAAEAQAGAVVQQPKTEGGAAAAQARQAPGTLSQESRPHDVQRPVNADAHDLRAEGPAAARLTKEGTSHRAEQAVSLSRGDAPAAEHAAAVLPTVLEDLTALPRHHAPAAAGAGSQAAARSGAGHGPLSQSPLKQGRVGSAQDPHLSAVQPTLVCTEVQAVPSTMVEALPPPQVASVPHAEAAAAHASEGHDIAGATHSQHGDSGMAAAAGHHNSQPLHQQVIPDSAEVDAAVHITLTRSQQPSALERDKGPLLQPTALEVQELEVLSLPQRACVATPASTPDHPQKGGLRGLGKAAEILSPLENAVQQLTAARSAACSMACKEWDQRSRREVLLAVLSKQQEIVQILADIQLELHR</sequence>
<feature type="region of interest" description="Disordered" evidence="1">
    <location>
        <begin position="1173"/>
        <end position="1196"/>
    </location>
</feature>
<dbReference type="SUPFAM" id="SSF48371">
    <property type="entry name" value="ARM repeat"/>
    <property type="match status" value="1"/>
</dbReference>
<proteinExistence type="predicted"/>
<feature type="compositionally biased region" description="Basic and acidic residues" evidence="1">
    <location>
        <begin position="1588"/>
        <end position="1598"/>
    </location>
</feature>
<accession>A0ABP1G0R0</accession>
<evidence type="ECO:0000313" key="2">
    <source>
        <dbReference type="EMBL" id="CAL5224824.1"/>
    </source>
</evidence>
<feature type="compositionally biased region" description="Polar residues" evidence="1">
    <location>
        <begin position="1360"/>
        <end position="1377"/>
    </location>
</feature>
<organism evidence="2 3">
    <name type="scientific">Coccomyxa viridis</name>
    <dbReference type="NCBI Taxonomy" id="1274662"/>
    <lineage>
        <taxon>Eukaryota</taxon>
        <taxon>Viridiplantae</taxon>
        <taxon>Chlorophyta</taxon>
        <taxon>core chlorophytes</taxon>
        <taxon>Trebouxiophyceae</taxon>
        <taxon>Trebouxiophyceae incertae sedis</taxon>
        <taxon>Coccomyxaceae</taxon>
        <taxon>Coccomyxa</taxon>
    </lineage>
</organism>
<feature type="compositionally biased region" description="Low complexity" evidence="1">
    <location>
        <begin position="1528"/>
        <end position="1539"/>
    </location>
</feature>
<feature type="region of interest" description="Disordered" evidence="1">
    <location>
        <begin position="1585"/>
        <end position="1609"/>
    </location>
</feature>
<feature type="region of interest" description="Disordered" evidence="1">
    <location>
        <begin position="1633"/>
        <end position="1671"/>
    </location>
</feature>
<evidence type="ECO:0000256" key="1">
    <source>
        <dbReference type="SAM" id="MobiDB-lite"/>
    </source>
</evidence>
<feature type="compositionally biased region" description="Polar residues" evidence="1">
    <location>
        <begin position="1455"/>
        <end position="1464"/>
    </location>
</feature>
<feature type="region of interest" description="Disordered" evidence="1">
    <location>
        <begin position="1329"/>
        <end position="1378"/>
    </location>
</feature>
<feature type="compositionally biased region" description="Polar residues" evidence="1">
    <location>
        <begin position="1243"/>
        <end position="1259"/>
    </location>
</feature>
<keyword evidence="3" id="KW-1185">Reference proteome</keyword>
<comment type="caution">
    <text evidence="2">The sequence shown here is derived from an EMBL/GenBank/DDBJ whole genome shotgun (WGS) entry which is preliminary data.</text>
</comment>
<feature type="region of interest" description="Disordered" evidence="1">
    <location>
        <begin position="1720"/>
        <end position="1744"/>
    </location>
</feature>
<dbReference type="EMBL" id="CAXHTA020000011">
    <property type="protein sequence ID" value="CAL5224824.1"/>
    <property type="molecule type" value="Genomic_DNA"/>
</dbReference>
<protein>
    <submittedName>
        <fullName evidence="2">G7575 protein</fullName>
    </submittedName>
</protein>
<feature type="compositionally biased region" description="Basic and acidic residues" evidence="1">
    <location>
        <begin position="1173"/>
        <end position="1185"/>
    </location>
</feature>
<reference evidence="2 3" key="1">
    <citation type="submission" date="2024-06" db="EMBL/GenBank/DDBJ databases">
        <authorList>
            <person name="Kraege A."/>
            <person name="Thomma B."/>
        </authorList>
    </citation>
    <scope>NUCLEOTIDE SEQUENCE [LARGE SCALE GENOMIC DNA]</scope>
</reference>
<feature type="region of interest" description="Disordered" evidence="1">
    <location>
        <begin position="749"/>
        <end position="774"/>
    </location>
</feature>
<dbReference type="InterPro" id="IPR016024">
    <property type="entry name" value="ARM-type_fold"/>
</dbReference>
<feature type="region of interest" description="Disordered" evidence="1">
    <location>
        <begin position="1236"/>
        <end position="1304"/>
    </location>
</feature>
<feature type="region of interest" description="Disordered" evidence="1">
    <location>
        <begin position="1499"/>
        <end position="1567"/>
    </location>
</feature>
<feature type="region of interest" description="Disordered" evidence="1">
    <location>
        <begin position="232"/>
        <end position="278"/>
    </location>
</feature>
<name>A0ABP1G0R0_9CHLO</name>
<feature type="compositionally biased region" description="Low complexity" evidence="1">
    <location>
        <begin position="1634"/>
        <end position="1648"/>
    </location>
</feature>
<evidence type="ECO:0000313" key="3">
    <source>
        <dbReference type="Proteomes" id="UP001497392"/>
    </source>
</evidence>
<dbReference type="Proteomes" id="UP001497392">
    <property type="component" value="Unassembled WGS sequence"/>
</dbReference>
<feature type="compositionally biased region" description="Low complexity" evidence="1">
    <location>
        <begin position="1403"/>
        <end position="1412"/>
    </location>
</feature>